<dbReference type="PRINTS" id="PR00099">
    <property type="entry name" value="CPSGATASE"/>
</dbReference>
<dbReference type="SUPFAM" id="SSF52317">
    <property type="entry name" value="Class I glutamine amidotransferase-like"/>
    <property type="match status" value="1"/>
</dbReference>
<evidence type="ECO:0000256" key="3">
    <source>
        <dbReference type="ARBA" id="ARBA00022679"/>
    </source>
</evidence>
<protein>
    <recommendedName>
        <fullName evidence="2">aminodeoxychorismate synthase</fullName>
        <ecNumber evidence="2">2.6.1.85</ecNumber>
    </recommendedName>
</protein>
<keyword evidence="4" id="KW-0315">Glutamine amidotransferase</keyword>
<dbReference type="InterPro" id="IPR005801">
    <property type="entry name" value="ADC_synthase"/>
</dbReference>
<evidence type="ECO:0000256" key="4">
    <source>
        <dbReference type="ARBA" id="ARBA00022962"/>
    </source>
</evidence>
<dbReference type="InterPro" id="IPR017926">
    <property type="entry name" value="GATASE"/>
</dbReference>
<name>A0ABT8SC40_9BURK</name>
<dbReference type="InterPro" id="IPR005802">
    <property type="entry name" value="ADC_synth_comp_1"/>
</dbReference>
<dbReference type="RefSeq" id="WP_301814558.1">
    <property type="nucleotide sequence ID" value="NZ_JAUJZH010000028.1"/>
</dbReference>
<dbReference type="PANTHER" id="PTHR11236:SF18">
    <property type="entry name" value="AMINODEOXYCHORISMATE SYNTHASE"/>
    <property type="match status" value="1"/>
</dbReference>
<dbReference type="Gene3D" id="3.60.120.10">
    <property type="entry name" value="Anthranilate synthase"/>
    <property type="match status" value="1"/>
</dbReference>
<dbReference type="NCBIfam" id="TIGR00553">
    <property type="entry name" value="pabB"/>
    <property type="match status" value="1"/>
</dbReference>
<feature type="domain" description="Glutamine amidotransferase" evidence="5">
    <location>
        <begin position="4"/>
        <end position="185"/>
    </location>
</feature>
<dbReference type="Pfam" id="PF00117">
    <property type="entry name" value="GATase"/>
    <property type="match status" value="1"/>
</dbReference>
<comment type="caution">
    <text evidence="8">The sequence shown here is derived from an EMBL/GenBank/DDBJ whole genome shotgun (WGS) entry which is preliminary data.</text>
</comment>
<dbReference type="PROSITE" id="PS51273">
    <property type="entry name" value="GATASE_TYPE_1"/>
    <property type="match status" value="1"/>
</dbReference>
<organism evidence="8 9">
    <name type="scientific">Variovorax ginsengisoli</name>
    <dbReference type="NCBI Taxonomy" id="363844"/>
    <lineage>
        <taxon>Bacteria</taxon>
        <taxon>Pseudomonadati</taxon>
        <taxon>Pseudomonadota</taxon>
        <taxon>Betaproteobacteria</taxon>
        <taxon>Burkholderiales</taxon>
        <taxon>Comamonadaceae</taxon>
        <taxon>Variovorax</taxon>
    </lineage>
</organism>
<evidence type="ECO:0000256" key="2">
    <source>
        <dbReference type="ARBA" id="ARBA00013139"/>
    </source>
</evidence>
<dbReference type="GO" id="GO:0046820">
    <property type="term" value="F:4-amino-4-deoxychorismate synthase activity"/>
    <property type="evidence" value="ECO:0007669"/>
    <property type="project" value="UniProtKB-EC"/>
</dbReference>
<keyword evidence="8" id="KW-0032">Aminotransferase</keyword>
<dbReference type="EC" id="2.6.1.85" evidence="2"/>
<feature type="domain" description="Anthranilate synthase component I N-terminal" evidence="7">
    <location>
        <begin position="236"/>
        <end position="369"/>
    </location>
</feature>
<reference evidence="8" key="1">
    <citation type="submission" date="2023-06" db="EMBL/GenBank/DDBJ databases">
        <authorList>
            <person name="Jiang Y."/>
            <person name="Liu Q."/>
        </authorList>
    </citation>
    <scope>NUCLEOTIDE SEQUENCE</scope>
    <source>
        <strain evidence="8">CGMCC 1.12090</strain>
    </source>
</reference>
<dbReference type="InterPro" id="IPR015890">
    <property type="entry name" value="Chorismate_C"/>
</dbReference>
<keyword evidence="9" id="KW-1185">Reference proteome</keyword>
<evidence type="ECO:0000259" key="5">
    <source>
        <dbReference type="Pfam" id="PF00117"/>
    </source>
</evidence>
<dbReference type="InterPro" id="IPR006221">
    <property type="entry name" value="TrpG/PapA_dom"/>
</dbReference>
<comment type="similarity">
    <text evidence="1">In the C-terminal section; belongs to the anthranilate synthase component I family.</text>
</comment>
<evidence type="ECO:0000259" key="7">
    <source>
        <dbReference type="Pfam" id="PF04715"/>
    </source>
</evidence>
<dbReference type="SUPFAM" id="SSF56322">
    <property type="entry name" value="ADC synthase"/>
    <property type="match status" value="1"/>
</dbReference>
<dbReference type="CDD" id="cd01743">
    <property type="entry name" value="GATase1_Anthranilate_Synthase"/>
    <property type="match status" value="1"/>
</dbReference>
<dbReference type="InterPro" id="IPR019999">
    <property type="entry name" value="Anth_synth_I-like"/>
</dbReference>
<dbReference type="Pfam" id="PF04715">
    <property type="entry name" value="Anth_synt_I_N"/>
    <property type="match status" value="1"/>
</dbReference>
<accession>A0ABT8SC40</accession>
<proteinExistence type="inferred from homology"/>
<evidence type="ECO:0000313" key="9">
    <source>
        <dbReference type="Proteomes" id="UP001169027"/>
    </source>
</evidence>
<dbReference type="EMBL" id="JAUKVY010000028">
    <property type="protein sequence ID" value="MDO1536488.1"/>
    <property type="molecule type" value="Genomic_DNA"/>
</dbReference>
<gene>
    <name evidence="8" type="primary">pabB</name>
    <name evidence="8" type="ORF">Q2T77_29810</name>
</gene>
<dbReference type="InterPro" id="IPR029062">
    <property type="entry name" value="Class_I_gatase-like"/>
</dbReference>
<dbReference type="Pfam" id="PF00425">
    <property type="entry name" value="Chorismate_bind"/>
    <property type="match status" value="1"/>
</dbReference>
<dbReference type="PANTHER" id="PTHR11236">
    <property type="entry name" value="AMINOBENZOATE/ANTHRANILATE SYNTHASE"/>
    <property type="match status" value="1"/>
</dbReference>
<keyword evidence="3 8" id="KW-0808">Transferase</keyword>
<dbReference type="InterPro" id="IPR006805">
    <property type="entry name" value="Anth_synth_I_N"/>
</dbReference>
<evidence type="ECO:0000259" key="6">
    <source>
        <dbReference type="Pfam" id="PF00425"/>
    </source>
</evidence>
<dbReference type="PRINTS" id="PR00096">
    <property type="entry name" value="GATASE"/>
</dbReference>
<evidence type="ECO:0000313" key="8">
    <source>
        <dbReference type="EMBL" id="MDO1536488.1"/>
    </source>
</evidence>
<dbReference type="NCBIfam" id="TIGR00566">
    <property type="entry name" value="trpG_papA"/>
    <property type="match status" value="1"/>
</dbReference>
<feature type="domain" description="Chorismate-utilising enzyme C-terminal" evidence="6">
    <location>
        <begin position="421"/>
        <end position="673"/>
    </location>
</feature>
<evidence type="ECO:0000256" key="1">
    <source>
        <dbReference type="ARBA" id="ARBA00005970"/>
    </source>
</evidence>
<dbReference type="Proteomes" id="UP001169027">
    <property type="component" value="Unassembled WGS sequence"/>
</dbReference>
<dbReference type="PRINTS" id="PR00097">
    <property type="entry name" value="ANTSNTHASEII"/>
</dbReference>
<sequence>MRSLLIDNYDSFTYNLYQYLAASNGRPPQVVRNDELTWPEIEALDFDNIVISPGPGRPQRRADLGVVGDVLLRTTVPILGVCLGHQAIAHFCGAKVDLAVRPMHGQVDSVSHTELDLFRGIPNPFEAVRYHSLAVTELPAELQALAWTADGTLMGLRHIAKPWWGVQFHPESISTEYGARLLRNFRELTEEWQDGRRHRDAIKGPLGWPPRRQASSRLLVHAQCLDHFPSASAAFSHLYADSEAAFWLDSSLADAQRARFSYMGDSSGPLGQLVTYRSRSRRIEIRQGPDTQTRTQSIFDFLAEQLREKPQTGPPLPFDFTGGYVGYFGYELKGELEGEYANAASTPDAVWIKAGRFIAFDHAEQQTWIVCIDEAALSEENRAWMQYIAGQLASPMLDAQHSASTDKPSREAMQWQIPLADYRERIVECQREIVQGETYEVCLTNQLVGAGHIDSLGVYRALRARNPAPYAAYLKTPELAVLCASPELFLKVTPEGLVDSMPIKGTAPRGATVAEDTEIASYLKNDEKSRSENLMIVDLLRNDLNRVCEVGSVYVPTLFEVETYATVHQLVSTIRGNLRGDLSAIDCVRMAFPGGSMTGAPKVRTMKILDRLEPSARGVYSGSIGYLSFSGAATLNIVIRTIVAADGLISIGSGGAILAMSDPDEEVDEIVLKARAQLAALDGSASEAAVDAGDA</sequence>
<dbReference type="Gene3D" id="3.40.50.880">
    <property type="match status" value="1"/>
</dbReference>